<dbReference type="EC" id="2.1.1.356" evidence="2"/>
<keyword evidence="5" id="KW-0808">Transferase</keyword>
<dbReference type="SMART" id="SM01114">
    <property type="entry name" value="CXC"/>
    <property type="match status" value="1"/>
</dbReference>
<dbReference type="AlphaFoldDB" id="A0A2J8KFM8"/>
<keyword evidence="10" id="KW-0539">Nucleus</keyword>
<feature type="compositionally biased region" description="Basic and acidic residues" evidence="12">
    <location>
        <begin position="134"/>
        <end position="151"/>
    </location>
</feature>
<dbReference type="Pfam" id="PF18118">
    <property type="entry name" value="PRC2_HTH_1"/>
    <property type="match status" value="1"/>
</dbReference>
<evidence type="ECO:0000313" key="15">
    <source>
        <dbReference type="EMBL" id="PNI33829.1"/>
    </source>
</evidence>
<dbReference type="Pfam" id="PF18264">
    <property type="entry name" value="preSET_CXC"/>
    <property type="match status" value="1"/>
</dbReference>
<dbReference type="FunFam" id="2.170.270.10:FF:000001">
    <property type="entry name" value="Putative histone-lysine N-methyltransferase EZH2"/>
    <property type="match status" value="1"/>
</dbReference>
<keyword evidence="7" id="KW-0156">Chromatin regulator</keyword>
<dbReference type="InterPro" id="IPR026489">
    <property type="entry name" value="CXC_dom"/>
</dbReference>
<dbReference type="CDD" id="cd19217">
    <property type="entry name" value="SET_EZH1"/>
    <property type="match status" value="1"/>
</dbReference>
<evidence type="ECO:0000259" key="14">
    <source>
        <dbReference type="PROSITE" id="PS51633"/>
    </source>
</evidence>
<feature type="region of interest" description="Disordered" evidence="12">
    <location>
        <begin position="318"/>
        <end position="361"/>
    </location>
</feature>
<comment type="catalytic activity">
    <reaction evidence="11">
        <text>L-lysyl(27)-[histone H3] + 3 S-adenosyl-L-methionine = N(6),N(6),N(6)-trimethyl-L-lysyl(27)-[histone H3] + 3 S-adenosyl-L-homocysteine + 3 H(+)</text>
        <dbReference type="Rhea" id="RHEA:60292"/>
        <dbReference type="Rhea" id="RHEA-COMP:15535"/>
        <dbReference type="Rhea" id="RHEA-COMP:15548"/>
        <dbReference type="ChEBI" id="CHEBI:15378"/>
        <dbReference type="ChEBI" id="CHEBI:29969"/>
        <dbReference type="ChEBI" id="CHEBI:57856"/>
        <dbReference type="ChEBI" id="CHEBI:59789"/>
        <dbReference type="ChEBI" id="CHEBI:61961"/>
        <dbReference type="EC" id="2.1.1.356"/>
    </reaction>
</comment>
<keyword evidence="3" id="KW-0678">Repressor</keyword>
<evidence type="ECO:0000256" key="11">
    <source>
        <dbReference type="ARBA" id="ARBA00048568"/>
    </source>
</evidence>
<evidence type="ECO:0000256" key="5">
    <source>
        <dbReference type="ARBA" id="ARBA00022679"/>
    </source>
</evidence>
<dbReference type="GO" id="GO:0140951">
    <property type="term" value="F:histone H3K27 trimethyltransferase activity"/>
    <property type="evidence" value="ECO:0007669"/>
    <property type="project" value="UniProtKB-EC"/>
</dbReference>
<feature type="compositionally biased region" description="Polar residues" evidence="12">
    <location>
        <begin position="335"/>
        <end position="354"/>
    </location>
</feature>
<dbReference type="Pfam" id="PF21358">
    <property type="entry name" value="Ezh2_MCSS"/>
    <property type="match status" value="1"/>
</dbReference>
<dbReference type="InterPro" id="IPR045318">
    <property type="entry name" value="EZH1/2-like"/>
</dbReference>
<dbReference type="PANTHER" id="PTHR45747:SF1">
    <property type="entry name" value="HISTONE-LYSINE N-METHYLTRANSFERASE EZH1"/>
    <property type="match status" value="1"/>
</dbReference>
<evidence type="ECO:0000256" key="6">
    <source>
        <dbReference type="ARBA" id="ARBA00022691"/>
    </source>
</evidence>
<dbReference type="Pfam" id="PF00856">
    <property type="entry name" value="SET"/>
    <property type="match status" value="1"/>
</dbReference>
<dbReference type="GO" id="GO:0032259">
    <property type="term" value="P:methylation"/>
    <property type="evidence" value="ECO:0007669"/>
    <property type="project" value="UniProtKB-KW"/>
</dbReference>
<evidence type="ECO:0000256" key="3">
    <source>
        <dbReference type="ARBA" id="ARBA00022491"/>
    </source>
</evidence>
<dbReference type="GO" id="GO:0031491">
    <property type="term" value="F:nucleosome binding"/>
    <property type="evidence" value="ECO:0007669"/>
    <property type="project" value="UniProtKB-ARBA"/>
</dbReference>
<evidence type="ECO:0000256" key="8">
    <source>
        <dbReference type="ARBA" id="ARBA00023015"/>
    </source>
</evidence>
<dbReference type="InterPro" id="IPR033467">
    <property type="entry name" value="Tesmin/TSO1-like_CXC"/>
</dbReference>
<keyword evidence="4" id="KW-0489">Methyltransferase</keyword>
<dbReference type="CDD" id="cd00167">
    <property type="entry name" value="SANT"/>
    <property type="match status" value="1"/>
</dbReference>
<evidence type="ECO:0000256" key="4">
    <source>
        <dbReference type="ARBA" id="ARBA00022603"/>
    </source>
</evidence>
<evidence type="ECO:0000256" key="7">
    <source>
        <dbReference type="ARBA" id="ARBA00022853"/>
    </source>
</evidence>
<evidence type="ECO:0000256" key="2">
    <source>
        <dbReference type="ARBA" id="ARBA00012186"/>
    </source>
</evidence>
<dbReference type="InterPro" id="IPR001214">
    <property type="entry name" value="SET_dom"/>
</dbReference>
<dbReference type="Proteomes" id="UP000236370">
    <property type="component" value="Unassembled WGS sequence"/>
</dbReference>
<dbReference type="InterPro" id="IPR041343">
    <property type="entry name" value="PRC2_HTH_1"/>
</dbReference>
<accession>A0A2J8KFM8</accession>
<keyword evidence="6" id="KW-0949">S-adenosyl-L-methionine</keyword>
<comment type="subcellular location">
    <subcellularLocation>
        <location evidence="1">Nucleus</location>
    </subcellularLocation>
</comment>
<keyword evidence="9" id="KW-0804">Transcription</keyword>
<dbReference type="Gene3D" id="2.170.270.10">
    <property type="entry name" value="SET domain"/>
    <property type="match status" value="1"/>
</dbReference>
<dbReference type="InterPro" id="IPR001005">
    <property type="entry name" value="SANT/Myb"/>
</dbReference>
<dbReference type="PROSITE" id="PS50280">
    <property type="entry name" value="SET"/>
    <property type="match status" value="1"/>
</dbReference>
<gene>
    <name evidence="15" type="ORF">CK820_G0038960</name>
</gene>
<evidence type="ECO:0000256" key="10">
    <source>
        <dbReference type="ARBA" id="ARBA00023242"/>
    </source>
</evidence>
<feature type="region of interest" description="Disordered" evidence="12">
    <location>
        <begin position="128"/>
        <end position="171"/>
    </location>
</feature>
<dbReference type="SUPFAM" id="SSF82199">
    <property type="entry name" value="SET domain"/>
    <property type="match status" value="1"/>
</dbReference>
<dbReference type="GO" id="GO:0035098">
    <property type="term" value="C:ESC/E(Z) complex"/>
    <property type="evidence" value="ECO:0007669"/>
    <property type="project" value="UniProtKB-ARBA"/>
</dbReference>
<name>A0A2J8KFM8_PANTR</name>
<evidence type="ECO:0000256" key="1">
    <source>
        <dbReference type="ARBA" id="ARBA00004123"/>
    </source>
</evidence>
<dbReference type="InterPro" id="IPR041355">
    <property type="entry name" value="Pre-SET_CXC"/>
</dbReference>
<organism evidence="15 16">
    <name type="scientific">Pan troglodytes</name>
    <name type="common">Chimpanzee</name>
    <dbReference type="NCBI Taxonomy" id="9598"/>
    <lineage>
        <taxon>Eukaryota</taxon>
        <taxon>Metazoa</taxon>
        <taxon>Chordata</taxon>
        <taxon>Craniata</taxon>
        <taxon>Vertebrata</taxon>
        <taxon>Euteleostomi</taxon>
        <taxon>Mammalia</taxon>
        <taxon>Eutheria</taxon>
        <taxon>Euarchontoglires</taxon>
        <taxon>Primates</taxon>
        <taxon>Haplorrhini</taxon>
        <taxon>Catarrhini</taxon>
        <taxon>Hominidae</taxon>
        <taxon>Pan</taxon>
    </lineage>
</organism>
<dbReference type="EMBL" id="NBAG03000371">
    <property type="protein sequence ID" value="PNI33829.1"/>
    <property type="molecule type" value="Genomic_DNA"/>
</dbReference>
<feature type="compositionally biased region" description="Basic and acidic residues" evidence="12">
    <location>
        <begin position="322"/>
        <end position="333"/>
    </location>
</feature>
<dbReference type="PANTHER" id="PTHR45747">
    <property type="entry name" value="HISTONE-LYSINE N-METHYLTRANSFERASE E(Z)"/>
    <property type="match status" value="1"/>
</dbReference>
<keyword evidence="8" id="KW-0805">Transcription regulation</keyword>
<evidence type="ECO:0000256" key="12">
    <source>
        <dbReference type="SAM" id="MobiDB-lite"/>
    </source>
</evidence>
<sequence length="687" mass="78096">MEEASCPTCSVNEACEWTPFSQKVYHREHFPGICKPTYVNEVTEHSCIGSHHVFLVPSPTELYEDETVLCNIPYMGDEVKEEDETFIEELINNYDGKVHGEEEMIPGSVLISDAVFLELVDALNQYSDEEEEGHNDTSDGKQDDSKEDLPVTRKRKRHAIEGNKKSSKKQFPNDMIFSAIASMFPENGVPDDMKERYRELTEMSDPNALPPQCTPNIDGPNAKSVQREQSLHSFHTLFCRRCFKYDCFLHPFHATPNVYKRKNKEIKIEPEPCGTDCFLLLEGAKEYAMLHNPRSKCSGRRRRRHHIVSASCSNASASAVAETKEGDSDRDTGNDWASSSSEANSRCQTPTKQKASPAPPQLCVVEAPSEPVEWTGAEESLFRVFHGTYFNNFCSIARLLGTKTCKQVFQFAVKESLILKLPTDELMNPSQKKKRKHRLWAAHCRKIQLKKDNSSTQVYNYQPCDHPDRPCDSTCPCIMTQNFCEKFCQCNPDCQNRFPGCRCKTQCNTKQCPCYLAVRECDPDLCLTCGASEHWDCKVVSCKNCSIQRGLKKHLLLAPSDVAGWGTFIKESVQKNEFISEYCGELISQDEADRRGKVYDKYMSSFLFNLNNDFVVDATRKGNKIRFANHSVNPNCYAKVVMVNGDHRIGIFAKRAIQAGEELFFDYRYSQADALKYVGIERETDVL</sequence>
<proteinExistence type="predicted"/>
<reference evidence="15 16" key="1">
    <citation type="submission" date="2017-12" db="EMBL/GenBank/DDBJ databases">
        <title>High-resolution comparative analysis of great ape genomes.</title>
        <authorList>
            <person name="Pollen A."/>
            <person name="Hastie A."/>
            <person name="Hormozdiari F."/>
            <person name="Dougherty M."/>
            <person name="Liu R."/>
            <person name="Chaisson M."/>
            <person name="Hoppe E."/>
            <person name="Hill C."/>
            <person name="Pang A."/>
            <person name="Hillier L."/>
            <person name="Baker C."/>
            <person name="Armstrong J."/>
            <person name="Shendure J."/>
            <person name="Paten B."/>
            <person name="Wilson R."/>
            <person name="Chao H."/>
            <person name="Schneider V."/>
            <person name="Ventura M."/>
            <person name="Kronenberg Z."/>
            <person name="Murali S."/>
            <person name="Gordon D."/>
            <person name="Cantsilieris S."/>
            <person name="Munson K."/>
            <person name="Nelson B."/>
            <person name="Raja A."/>
            <person name="Underwood J."/>
            <person name="Diekhans M."/>
            <person name="Fiddes I."/>
            <person name="Haussler D."/>
            <person name="Eichler E."/>
        </authorList>
    </citation>
    <scope>NUCLEOTIDE SEQUENCE [LARGE SCALE GENOMIC DNA]</scope>
    <source>
        <strain evidence="15">Yerkes chimp pedigree #C0471</strain>
    </source>
</reference>
<feature type="domain" description="CXC" evidence="14">
    <location>
        <begin position="444"/>
        <end position="546"/>
    </location>
</feature>
<dbReference type="PROSITE" id="PS51633">
    <property type="entry name" value="CXC"/>
    <property type="match status" value="1"/>
</dbReference>
<protein>
    <recommendedName>
        <fullName evidence="2">[histone H3]-lysine(27) N-trimethyltransferase</fullName>
        <ecNumber evidence="2">2.1.1.356</ecNumber>
    </recommendedName>
</protein>
<evidence type="ECO:0000313" key="16">
    <source>
        <dbReference type="Proteomes" id="UP000236370"/>
    </source>
</evidence>
<dbReference type="InterPro" id="IPR044438">
    <property type="entry name" value="EZH1_SET"/>
</dbReference>
<dbReference type="InterPro" id="IPR048358">
    <property type="entry name" value="EZH1/2_MCSS"/>
</dbReference>
<dbReference type="SMART" id="SM00717">
    <property type="entry name" value="SANT"/>
    <property type="match status" value="2"/>
</dbReference>
<evidence type="ECO:0000256" key="9">
    <source>
        <dbReference type="ARBA" id="ARBA00023163"/>
    </source>
</evidence>
<evidence type="ECO:0000259" key="13">
    <source>
        <dbReference type="PROSITE" id="PS50280"/>
    </source>
</evidence>
<dbReference type="InterPro" id="IPR046341">
    <property type="entry name" value="SET_dom_sf"/>
</dbReference>
<comment type="caution">
    <text evidence="15">The sequence shown here is derived from an EMBL/GenBank/DDBJ whole genome shotgun (WGS) entry which is preliminary data.</text>
</comment>
<dbReference type="SMART" id="SM00317">
    <property type="entry name" value="SET"/>
    <property type="match status" value="1"/>
</dbReference>
<feature type="domain" description="SET" evidence="13">
    <location>
        <begin position="553"/>
        <end position="668"/>
    </location>
</feature>